<dbReference type="GO" id="GO:0006412">
    <property type="term" value="P:translation"/>
    <property type="evidence" value="ECO:0007669"/>
    <property type="project" value="InterPro"/>
</dbReference>
<evidence type="ECO:0000256" key="4">
    <source>
        <dbReference type="SAM" id="MobiDB-lite"/>
    </source>
</evidence>
<dbReference type="Pfam" id="PF01778">
    <property type="entry name" value="Ribosomal_L28e"/>
    <property type="match status" value="1"/>
</dbReference>
<dbReference type="VEuPathDB" id="FungiDB:UREG_03158"/>
<feature type="region of interest" description="Disordered" evidence="4">
    <location>
        <begin position="70"/>
        <end position="100"/>
    </location>
</feature>
<dbReference type="InterPro" id="IPR029004">
    <property type="entry name" value="Ribosomal_eL28/Mak16"/>
</dbReference>
<evidence type="ECO:0000256" key="1">
    <source>
        <dbReference type="ARBA" id="ARBA00007926"/>
    </source>
</evidence>
<feature type="compositionally biased region" description="Basic and acidic residues" evidence="4">
    <location>
        <begin position="135"/>
        <end position="144"/>
    </location>
</feature>
<dbReference type="EMBL" id="CH476616">
    <property type="protein sequence ID" value="EEP78312.1"/>
    <property type="molecule type" value="Genomic_DNA"/>
</dbReference>
<dbReference type="eggNOG" id="KOG3412">
    <property type="taxonomic scope" value="Eukaryota"/>
</dbReference>
<feature type="region of interest" description="Disordered" evidence="4">
    <location>
        <begin position="126"/>
        <end position="157"/>
    </location>
</feature>
<dbReference type="GO" id="GO:1990904">
    <property type="term" value="C:ribonucleoprotein complex"/>
    <property type="evidence" value="ECO:0007669"/>
    <property type="project" value="UniProtKB-KW"/>
</dbReference>
<evidence type="ECO:0000256" key="3">
    <source>
        <dbReference type="ARBA" id="ARBA00023274"/>
    </source>
</evidence>
<dbReference type="Proteomes" id="UP000002058">
    <property type="component" value="Unassembled WGS sequence"/>
</dbReference>
<accession>C4JPI6</accession>
<feature type="compositionally biased region" description="Polar residues" evidence="4">
    <location>
        <begin position="70"/>
        <end position="96"/>
    </location>
</feature>
<keyword evidence="2" id="KW-0689">Ribosomal protein</keyword>
<dbReference type="HOGENOM" id="CLU_106801_0_0_1"/>
<dbReference type="GO" id="GO:0003735">
    <property type="term" value="F:structural constituent of ribosome"/>
    <property type="evidence" value="ECO:0007669"/>
    <property type="project" value="InterPro"/>
</dbReference>
<evidence type="ECO:0000313" key="7">
    <source>
        <dbReference type="Proteomes" id="UP000002058"/>
    </source>
</evidence>
<dbReference type="STRING" id="336963.C4JPI6"/>
<evidence type="ECO:0000313" key="6">
    <source>
        <dbReference type="EMBL" id="EEP78312.1"/>
    </source>
</evidence>
<evidence type="ECO:0000259" key="5">
    <source>
        <dbReference type="Pfam" id="PF01778"/>
    </source>
</evidence>
<gene>
    <name evidence="6" type="ORF">UREG_03158</name>
</gene>
<dbReference type="GO" id="GO:0005840">
    <property type="term" value="C:ribosome"/>
    <property type="evidence" value="ECO:0007669"/>
    <property type="project" value="UniProtKB-KW"/>
</dbReference>
<organism evidence="6 7">
    <name type="scientific">Uncinocarpus reesii (strain UAMH 1704)</name>
    <dbReference type="NCBI Taxonomy" id="336963"/>
    <lineage>
        <taxon>Eukaryota</taxon>
        <taxon>Fungi</taxon>
        <taxon>Dikarya</taxon>
        <taxon>Ascomycota</taxon>
        <taxon>Pezizomycotina</taxon>
        <taxon>Eurotiomycetes</taxon>
        <taxon>Eurotiomycetidae</taxon>
        <taxon>Onygenales</taxon>
        <taxon>Onygenaceae</taxon>
        <taxon>Uncinocarpus</taxon>
    </lineage>
</organism>
<comment type="similarity">
    <text evidence="1">Belongs to the eukaryotic ribosomal protein eL28 family.</text>
</comment>
<reference evidence="7" key="1">
    <citation type="journal article" date="2009" name="Genome Res.">
        <title>Comparative genomic analyses of the human fungal pathogens Coccidioides and their relatives.</title>
        <authorList>
            <person name="Sharpton T.J."/>
            <person name="Stajich J.E."/>
            <person name="Rounsley S.D."/>
            <person name="Gardner M.J."/>
            <person name="Wortman J.R."/>
            <person name="Jordar V.S."/>
            <person name="Maiti R."/>
            <person name="Kodira C.D."/>
            <person name="Neafsey D.E."/>
            <person name="Zeng Q."/>
            <person name="Hung C.-Y."/>
            <person name="McMahan C."/>
            <person name="Muszewska A."/>
            <person name="Grynberg M."/>
            <person name="Mandel M.A."/>
            <person name="Kellner E.M."/>
            <person name="Barker B.M."/>
            <person name="Galgiani J.N."/>
            <person name="Orbach M.J."/>
            <person name="Kirkland T.N."/>
            <person name="Cole G.T."/>
            <person name="Henn M.R."/>
            <person name="Birren B.W."/>
            <person name="Taylor J.W."/>
        </authorList>
    </citation>
    <scope>NUCLEOTIDE SEQUENCE [LARGE SCALE GENOMIC DNA]</scope>
    <source>
        <strain evidence="7">UAMH 1704</strain>
    </source>
</reference>
<dbReference type="AlphaFoldDB" id="C4JPI6"/>
<dbReference type="InParanoid" id="C4JPI6"/>
<protein>
    <recommendedName>
        <fullName evidence="5">Ribosomal eL28/Mak16 domain-containing protein</fullName>
    </recommendedName>
</protein>
<dbReference type="GeneID" id="8437789"/>
<keyword evidence="3" id="KW-0687">Ribonucleoprotein</keyword>
<sequence>MAATARPNVSEDLVWEIVRSQNAYLVNRKSGGGVRFSRDPLNLTNIHSRKYSGFSNNKALGIQAAENNGLTVSSKKPGSSNQPAKNISNTSVSGTTHTRKVYKGVANRTALGGYRPDLRAEAVSRVSAIKLSQRPKKDTPERKPRGAKARKAAEKEE</sequence>
<dbReference type="Gene3D" id="3.30.390.110">
    <property type="match status" value="1"/>
</dbReference>
<dbReference type="InterPro" id="IPR002672">
    <property type="entry name" value="Ribosomal_eL28"/>
</dbReference>
<dbReference type="OMA" id="GKYGQRP"/>
<dbReference type="KEGG" id="ure:UREG_03158"/>
<keyword evidence="7" id="KW-1185">Reference proteome</keyword>
<dbReference type="PANTHER" id="PTHR10544">
    <property type="entry name" value="60S RIBOSOMAL PROTEIN L28"/>
    <property type="match status" value="1"/>
</dbReference>
<name>C4JPI6_UNCRE</name>
<evidence type="ECO:0000256" key="2">
    <source>
        <dbReference type="ARBA" id="ARBA00022980"/>
    </source>
</evidence>
<dbReference type="OrthoDB" id="338850at2759"/>
<dbReference type="RefSeq" id="XP_002543641.1">
    <property type="nucleotide sequence ID" value="XM_002543595.1"/>
</dbReference>
<feature type="domain" description="Ribosomal eL28/Mak16" evidence="5">
    <location>
        <begin position="13"/>
        <end position="130"/>
    </location>
</feature>
<proteinExistence type="inferred from homology"/>